<keyword evidence="12" id="KW-0548">Nucleotidyltransferase</keyword>
<accession>A0A1C3IS60</accession>
<dbReference type="EC" id="2.7.7.-" evidence="12"/>
<dbReference type="InterPro" id="IPR040198">
    <property type="entry name" value="Fido_containing"/>
</dbReference>
<dbReference type="GeneID" id="94232643"/>
<keyword evidence="2" id="KW-0812">Transmembrane</keyword>
<dbReference type="GO" id="GO:0016020">
    <property type="term" value="C:membrane"/>
    <property type="evidence" value="ECO:0007669"/>
    <property type="project" value="UniProtKB-SubCell"/>
</dbReference>
<evidence type="ECO:0000256" key="3">
    <source>
        <dbReference type="ARBA" id="ARBA00022737"/>
    </source>
</evidence>
<sequence length="333" mass="37977">MKHIKNRSALNIDEANGKIVHIKTDPASKGGTHFYWNKSRSELICGSKVQFPVESLASASVTREACYAFPRSEIQIGDSVAYLLYAEALPIMCASVIGKKREHGKLWLYLEPTSAQCPIVGTLAPYDKSLFFIVSNNKKFNRRLATKNKVFAAYEDELEKIEFIYSAIKSKKLIEEYMTRSKSLGESIFIKCHTELFGGIYDWGGKYRNDEVVISARNFPTMHPDEVPGQMKSFCSDFASQYLSKVKNDKEKLIDALVFAHERLAWIHPFSDGNGRTIRLYLEIVARTRGFEFNLMKAISKNKRYYHYAVRSCVREGNQDRSHLRRIIAAALG</sequence>
<gene>
    <name evidence="12" type="primary">vbhT</name>
    <name evidence="12" type="ORF">VAT7223_02098</name>
</gene>
<feature type="binding site" evidence="10">
    <location>
        <begin position="305"/>
        <end position="306"/>
    </location>
    <ligand>
        <name>ATP</name>
        <dbReference type="ChEBI" id="CHEBI:30616"/>
    </ligand>
</feature>
<keyword evidence="8" id="KW-0472">Membrane</keyword>
<dbReference type="SUPFAM" id="SSF140931">
    <property type="entry name" value="Fic-like"/>
    <property type="match status" value="1"/>
</dbReference>
<reference evidence="13" key="1">
    <citation type="submission" date="2016-06" db="EMBL/GenBank/DDBJ databases">
        <authorList>
            <person name="Rodrigo-Torres Lidia"/>
            <person name="Arahal R.David."/>
        </authorList>
    </citation>
    <scope>NUCLEOTIDE SEQUENCE [LARGE SCALE GENOMIC DNA]</scope>
    <source>
        <strain evidence="13">CECT 7223</strain>
    </source>
</reference>
<dbReference type="PANTHER" id="PTHR13504:SF34">
    <property type="entry name" value="PROTEIN ADENYLYLTRANSFERASE FICD"/>
    <property type="match status" value="1"/>
</dbReference>
<name>A0A1C3IS60_9VIBR</name>
<evidence type="ECO:0000256" key="9">
    <source>
        <dbReference type="PIRSR" id="PIRSR640198-1"/>
    </source>
</evidence>
<protein>
    <submittedName>
        <fullName evidence="12">Adenosine monophosphate-protein transferase VbhT</fullName>
        <ecNumber evidence="12">2.7.7.-</ecNumber>
    </submittedName>
</protein>
<keyword evidence="6 10" id="KW-0067">ATP-binding</keyword>
<comment type="subcellular location">
    <subcellularLocation>
        <location evidence="1">Membrane</location>
        <topology evidence="1">Single-pass membrane protein</topology>
    </subcellularLocation>
</comment>
<evidence type="ECO:0000256" key="2">
    <source>
        <dbReference type="ARBA" id="ARBA00022692"/>
    </source>
</evidence>
<dbReference type="InterPro" id="IPR036597">
    <property type="entry name" value="Fido-like_dom_sf"/>
</dbReference>
<proteinExistence type="predicted"/>
<dbReference type="RefSeq" id="WP_065679123.1">
    <property type="nucleotide sequence ID" value="NZ_AP025460.1"/>
</dbReference>
<keyword evidence="12" id="KW-0808">Transferase</keyword>
<evidence type="ECO:0000256" key="6">
    <source>
        <dbReference type="ARBA" id="ARBA00022840"/>
    </source>
</evidence>
<dbReference type="Proteomes" id="UP000092876">
    <property type="component" value="Unassembled WGS sequence"/>
</dbReference>
<evidence type="ECO:0000256" key="10">
    <source>
        <dbReference type="PIRSR" id="PIRSR640198-2"/>
    </source>
</evidence>
<evidence type="ECO:0000256" key="5">
    <source>
        <dbReference type="ARBA" id="ARBA00022803"/>
    </source>
</evidence>
<evidence type="ECO:0000256" key="7">
    <source>
        <dbReference type="ARBA" id="ARBA00022989"/>
    </source>
</evidence>
<feature type="domain" description="Fido" evidence="11">
    <location>
        <begin position="184"/>
        <end position="330"/>
    </location>
</feature>
<dbReference type="InterPro" id="IPR003812">
    <property type="entry name" value="Fido"/>
</dbReference>
<keyword evidence="3" id="KW-0677">Repeat</keyword>
<evidence type="ECO:0000256" key="8">
    <source>
        <dbReference type="ARBA" id="ARBA00023136"/>
    </source>
</evidence>
<evidence type="ECO:0000313" key="12">
    <source>
        <dbReference type="EMBL" id="SBS64265.1"/>
    </source>
</evidence>
<keyword evidence="5" id="KW-0802">TPR repeat</keyword>
<dbReference type="PANTHER" id="PTHR13504">
    <property type="entry name" value="FIDO DOMAIN-CONTAINING PROTEIN DDB_G0283145"/>
    <property type="match status" value="1"/>
</dbReference>
<dbReference type="GO" id="GO:0016779">
    <property type="term" value="F:nucleotidyltransferase activity"/>
    <property type="evidence" value="ECO:0007669"/>
    <property type="project" value="UniProtKB-KW"/>
</dbReference>
<feature type="binding site" evidence="10">
    <location>
        <begin position="272"/>
        <end position="279"/>
    </location>
    <ligand>
        <name>ATP</name>
        <dbReference type="ChEBI" id="CHEBI:30616"/>
    </ligand>
</feature>
<keyword evidence="4 10" id="KW-0547">Nucleotide-binding</keyword>
<dbReference type="Gene3D" id="1.10.3290.10">
    <property type="entry name" value="Fido-like domain"/>
    <property type="match status" value="1"/>
</dbReference>
<feature type="active site" evidence="9">
    <location>
        <position position="268"/>
    </location>
</feature>
<keyword evidence="7" id="KW-1133">Transmembrane helix</keyword>
<evidence type="ECO:0000256" key="1">
    <source>
        <dbReference type="ARBA" id="ARBA00004167"/>
    </source>
</evidence>
<evidence type="ECO:0000256" key="4">
    <source>
        <dbReference type="ARBA" id="ARBA00022741"/>
    </source>
</evidence>
<dbReference type="AlphaFoldDB" id="A0A1C3IS60"/>
<dbReference type="PROSITE" id="PS51459">
    <property type="entry name" value="FIDO"/>
    <property type="match status" value="1"/>
</dbReference>
<dbReference type="EMBL" id="FLQP01000027">
    <property type="protein sequence ID" value="SBS64265.1"/>
    <property type="molecule type" value="Genomic_DNA"/>
</dbReference>
<organism evidence="12 13">
    <name type="scientific">Vibrio atlanticus</name>
    <dbReference type="NCBI Taxonomy" id="693153"/>
    <lineage>
        <taxon>Bacteria</taxon>
        <taxon>Pseudomonadati</taxon>
        <taxon>Pseudomonadota</taxon>
        <taxon>Gammaproteobacteria</taxon>
        <taxon>Vibrionales</taxon>
        <taxon>Vibrionaceae</taxon>
        <taxon>Vibrio</taxon>
    </lineage>
</organism>
<evidence type="ECO:0000313" key="13">
    <source>
        <dbReference type="Proteomes" id="UP000092876"/>
    </source>
</evidence>
<evidence type="ECO:0000259" key="11">
    <source>
        <dbReference type="PROSITE" id="PS51459"/>
    </source>
</evidence>
<dbReference type="GO" id="GO:0005524">
    <property type="term" value="F:ATP binding"/>
    <property type="evidence" value="ECO:0007669"/>
    <property type="project" value="UniProtKB-KW"/>
</dbReference>
<dbReference type="Pfam" id="PF02661">
    <property type="entry name" value="Fic"/>
    <property type="match status" value="1"/>
</dbReference>